<sequence length="210" mass="23964">MESYQHDVYTYVQKYPSKISAALIYRLLFFGCFFAAILLANIGWKSEASWIGYLNENSFIQQMAGTGQIESHMALILKQRLPYWLILVCFSQTVPGLIYAGVFAGWQGISFGFIFSAMLARYGIRGIAVFAGMCFPQFLIYLVSFILMYRLMLMYRRGKQEQIGRGGSMTVQKKVVYLVFCVILSAVFLCGIFAENYVNPYILNQIVKIL</sequence>
<feature type="transmembrane region" description="Helical" evidence="1">
    <location>
        <begin position="83"/>
        <end position="104"/>
    </location>
</feature>
<proteinExistence type="predicted"/>
<dbReference type="EMBL" id="JAOQJQ010000001">
    <property type="protein sequence ID" value="MCU6760988.1"/>
    <property type="molecule type" value="Genomic_DNA"/>
</dbReference>
<evidence type="ECO:0000256" key="1">
    <source>
        <dbReference type="SAM" id="Phobius"/>
    </source>
</evidence>
<accession>A0ABT2TFL5</accession>
<gene>
    <name evidence="2" type="ORF">OCV88_01390</name>
</gene>
<evidence type="ECO:0008006" key="4">
    <source>
        <dbReference type="Google" id="ProtNLM"/>
    </source>
</evidence>
<dbReference type="Proteomes" id="UP001652442">
    <property type="component" value="Unassembled WGS sequence"/>
</dbReference>
<evidence type="ECO:0000313" key="3">
    <source>
        <dbReference type="Proteomes" id="UP001652442"/>
    </source>
</evidence>
<feature type="transmembrane region" description="Helical" evidence="1">
    <location>
        <begin position="138"/>
        <end position="155"/>
    </location>
</feature>
<protein>
    <recommendedName>
        <fullName evidence="4">Stage II sporulation protein M</fullName>
    </recommendedName>
</protein>
<keyword evidence="1" id="KW-0812">Transmembrane</keyword>
<feature type="transmembrane region" description="Helical" evidence="1">
    <location>
        <begin position="175"/>
        <end position="194"/>
    </location>
</feature>
<reference evidence="2 3" key="1">
    <citation type="journal article" date="2021" name="ISME Commun">
        <title>Automated analysis of genomic sequences facilitates high-throughput and comprehensive description of bacteria.</title>
        <authorList>
            <person name="Hitch T.C.A."/>
        </authorList>
    </citation>
    <scope>NUCLEOTIDE SEQUENCE [LARGE SCALE GENOMIC DNA]</scope>
    <source>
        <strain evidence="2 3">Sanger_109</strain>
    </source>
</reference>
<organism evidence="2 3">
    <name type="scientific">Brotonthovivens ammoniilytica</name>
    <dbReference type="NCBI Taxonomy" id="2981725"/>
    <lineage>
        <taxon>Bacteria</taxon>
        <taxon>Bacillati</taxon>
        <taxon>Bacillota</taxon>
        <taxon>Clostridia</taxon>
        <taxon>Lachnospirales</taxon>
        <taxon>Lachnospiraceae</taxon>
        <taxon>Brotonthovivens</taxon>
    </lineage>
</organism>
<dbReference type="RefSeq" id="WP_158423863.1">
    <property type="nucleotide sequence ID" value="NZ_JAOQJQ010000001.1"/>
</dbReference>
<keyword evidence="1" id="KW-0472">Membrane</keyword>
<evidence type="ECO:0000313" key="2">
    <source>
        <dbReference type="EMBL" id="MCU6760988.1"/>
    </source>
</evidence>
<feature type="transmembrane region" description="Helical" evidence="1">
    <location>
        <begin position="23"/>
        <end position="44"/>
    </location>
</feature>
<keyword evidence="3" id="KW-1185">Reference proteome</keyword>
<keyword evidence="1" id="KW-1133">Transmembrane helix</keyword>
<comment type="caution">
    <text evidence="2">The sequence shown here is derived from an EMBL/GenBank/DDBJ whole genome shotgun (WGS) entry which is preliminary data.</text>
</comment>
<name>A0ABT2TFL5_9FIRM</name>